<organism evidence="2 3">
    <name type="scientific">Carnegiea gigantea</name>
    <dbReference type="NCBI Taxonomy" id="171969"/>
    <lineage>
        <taxon>Eukaryota</taxon>
        <taxon>Viridiplantae</taxon>
        <taxon>Streptophyta</taxon>
        <taxon>Embryophyta</taxon>
        <taxon>Tracheophyta</taxon>
        <taxon>Spermatophyta</taxon>
        <taxon>Magnoliopsida</taxon>
        <taxon>eudicotyledons</taxon>
        <taxon>Gunneridae</taxon>
        <taxon>Pentapetalae</taxon>
        <taxon>Caryophyllales</taxon>
        <taxon>Cactineae</taxon>
        <taxon>Cactaceae</taxon>
        <taxon>Cactoideae</taxon>
        <taxon>Echinocereeae</taxon>
        <taxon>Carnegiea</taxon>
    </lineage>
</organism>
<gene>
    <name evidence="2" type="ORF">Cgig2_024512</name>
</gene>
<dbReference type="PANTHER" id="PTHR31917:SF147">
    <property type="entry name" value="AGENET DOMAIN-CONTAINING PROTEIN"/>
    <property type="match status" value="1"/>
</dbReference>
<evidence type="ECO:0000313" key="2">
    <source>
        <dbReference type="EMBL" id="KAJ8445306.1"/>
    </source>
</evidence>
<dbReference type="InterPro" id="IPR014002">
    <property type="entry name" value="Agenet_dom_plant"/>
</dbReference>
<dbReference type="Proteomes" id="UP001153076">
    <property type="component" value="Unassembled WGS sequence"/>
</dbReference>
<dbReference type="InterPro" id="IPR008395">
    <property type="entry name" value="Agenet-like_dom"/>
</dbReference>
<reference evidence="2" key="1">
    <citation type="submission" date="2022-04" db="EMBL/GenBank/DDBJ databases">
        <title>Carnegiea gigantea Genome sequencing and assembly v2.</title>
        <authorList>
            <person name="Copetti D."/>
            <person name="Sanderson M.J."/>
            <person name="Burquez A."/>
            <person name="Wojciechowski M.F."/>
        </authorList>
    </citation>
    <scope>NUCLEOTIDE SEQUENCE</scope>
    <source>
        <strain evidence="2">SGP5-SGP5p</strain>
        <tissue evidence="2">Aerial part</tissue>
    </source>
</reference>
<dbReference type="AlphaFoldDB" id="A0A9Q1QKU7"/>
<dbReference type="EMBL" id="JAKOGI010000079">
    <property type="protein sequence ID" value="KAJ8445306.1"/>
    <property type="molecule type" value="Genomic_DNA"/>
</dbReference>
<dbReference type="CDD" id="cd20406">
    <property type="entry name" value="Tudor_Agenet_AtDUF_rpt2_4"/>
    <property type="match status" value="1"/>
</dbReference>
<protein>
    <recommendedName>
        <fullName evidence="1">Agenet domain-containing protein</fullName>
    </recommendedName>
</protein>
<name>A0A9Q1QKU7_9CARY</name>
<dbReference type="PANTHER" id="PTHR31917">
    <property type="entry name" value="AGENET DOMAIN-CONTAINING PROTEIN-RELATED"/>
    <property type="match status" value="1"/>
</dbReference>
<comment type="caution">
    <text evidence="2">The sequence shown here is derived from an EMBL/GenBank/DDBJ whole genome shotgun (WGS) entry which is preliminary data.</text>
</comment>
<dbReference type="CDD" id="cd20405">
    <property type="entry name" value="Tudor_Agenet_AtDUF_rpt1_3"/>
    <property type="match status" value="1"/>
</dbReference>
<keyword evidence="3" id="KW-1185">Reference proteome</keyword>
<proteinExistence type="predicted"/>
<dbReference type="OrthoDB" id="938602at2759"/>
<feature type="domain" description="Agenet" evidence="1">
    <location>
        <begin position="153"/>
        <end position="221"/>
    </location>
</feature>
<dbReference type="Gene3D" id="2.30.30.140">
    <property type="match status" value="1"/>
</dbReference>
<sequence>MQPIEPHFTAIDDVKVMKSCAAHNSAPCTTSYPRILLQQCGRHQRTKQNDQVDPRSLVVIEGREEVNVEVCGSHLRVYRDWGDGSLIPPLDSLQLPKKPWLIDERSERMQLKTEQERNLHANTKPGMTADVGSNVNGERVKLRIKYGKKDFETKFSPGTTVEVRSNEDGYLGSWYTATVVRSAGGGKFLVEYRNLKTDDESNLLRELANEKDVRPCPPEIPQSHRYEVLREDDAWHNNGWWEGVISEVLEECKYIVYFASTSQKPVYFHFHLRGLIKIGFTENGF</sequence>
<dbReference type="Pfam" id="PF05641">
    <property type="entry name" value="Agenet"/>
    <property type="match status" value="1"/>
</dbReference>
<accession>A0A9Q1QKU7</accession>
<feature type="domain" description="Agenet" evidence="1">
    <location>
        <begin position="224"/>
        <end position="283"/>
    </location>
</feature>
<dbReference type="SMART" id="SM00743">
    <property type="entry name" value="Agenet"/>
    <property type="match status" value="2"/>
</dbReference>
<evidence type="ECO:0000259" key="1">
    <source>
        <dbReference type="SMART" id="SM00743"/>
    </source>
</evidence>
<evidence type="ECO:0000313" key="3">
    <source>
        <dbReference type="Proteomes" id="UP001153076"/>
    </source>
</evidence>